<reference evidence="6 7" key="1">
    <citation type="journal article" date="2010" name="Nature">
        <title>Genome sequence of the palaeopolyploid soybean.</title>
        <authorList>
            <person name="Schmutz J."/>
            <person name="Cannon S.B."/>
            <person name="Schlueter J."/>
            <person name="Ma J."/>
            <person name="Mitros T."/>
            <person name="Nelson W."/>
            <person name="Hyten D.L."/>
            <person name="Song Q."/>
            <person name="Thelen J.J."/>
            <person name="Cheng J."/>
            <person name="Xu D."/>
            <person name="Hellsten U."/>
            <person name="May G.D."/>
            <person name="Yu Y."/>
            <person name="Sakurai T."/>
            <person name="Umezawa T."/>
            <person name="Bhattacharyya M.K."/>
            <person name="Sandhu D."/>
            <person name="Valliyodan B."/>
            <person name="Lindquist E."/>
            <person name="Peto M."/>
            <person name="Grant D."/>
            <person name="Shu S."/>
            <person name="Goodstein D."/>
            <person name="Barry K."/>
            <person name="Futrell-Griggs M."/>
            <person name="Abernathy B."/>
            <person name="Du J."/>
            <person name="Tian Z."/>
            <person name="Zhu L."/>
            <person name="Gill N."/>
            <person name="Joshi T."/>
            <person name="Libault M."/>
            <person name="Sethuraman A."/>
            <person name="Zhang X.-C."/>
            <person name="Shinozaki K."/>
            <person name="Nguyen H.T."/>
            <person name="Wing R.A."/>
            <person name="Cregan P."/>
            <person name="Specht J."/>
            <person name="Grimwood J."/>
            <person name="Rokhsar D."/>
            <person name="Stacey G."/>
            <person name="Shoemaker R.C."/>
            <person name="Jackson S.A."/>
        </authorList>
    </citation>
    <scope>NUCLEOTIDE SEQUENCE</scope>
    <source>
        <strain evidence="7">cv. Williams 82</strain>
        <tissue evidence="6">Callus</tissue>
    </source>
</reference>
<dbReference type="InterPro" id="IPR044861">
    <property type="entry name" value="IPNS-like_FE2OG_OXY"/>
</dbReference>
<dbReference type="SMR" id="A0A0R0IXS2"/>
<feature type="domain" description="Non-haem dioxygenase N-terminal" evidence="5">
    <location>
        <begin position="55"/>
        <end position="160"/>
    </location>
</feature>
<dbReference type="EMBL" id="CM000841">
    <property type="protein sequence ID" value="KRH45093.1"/>
    <property type="molecule type" value="Genomic_DNA"/>
</dbReference>
<dbReference type="SUPFAM" id="SSF51197">
    <property type="entry name" value="Clavaminate synthase-like"/>
    <property type="match status" value="1"/>
</dbReference>
<evidence type="ECO:0000256" key="2">
    <source>
        <dbReference type="ARBA" id="ARBA00022896"/>
    </source>
</evidence>
<gene>
    <name evidence="6" type="ORF">GLYMA_08G250400</name>
</gene>
<evidence type="ECO:0008006" key="9">
    <source>
        <dbReference type="Google" id="ProtNLM"/>
    </source>
</evidence>
<dbReference type="Pfam" id="PF14226">
    <property type="entry name" value="DIOX_N"/>
    <property type="match status" value="1"/>
</dbReference>
<keyword evidence="2" id="KW-0847">Vitamin C</keyword>
<dbReference type="EnsemblPlants" id="KRH45093">
    <property type="protein sequence ID" value="KRH45093"/>
    <property type="gene ID" value="GLYMA_08G250400"/>
</dbReference>
<keyword evidence="1" id="KW-0479">Metal-binding</keyword>
<evidence type="ECO:0000313" key="7">
    <source>
        <dbReference type="EnsemblPlants" id="KRH45093"/>
    </source>
</evidence>
<keyword evidence="8" id="KW-1185">Reference proteome</keyword>
<dbReference type="Proteomes" id="UP000008827">
    <property type="component" value="Chromosome 8"/>
</dbReference>
<evidence type="ECO:0000313" key="8">
    <source>
        <dbReference type="Proteomes" id="UP000008827"/>
    </source>
</evidence>
<dbReference type="GO" id="GO:0031418">
    <property type="term" value="F:L-ascorbic acid binding"/>
    <property type="evidence" value="ECO:0007669"/>
    <property type="project" value="UniProtKB-KW"/>
</dbReference>
<dbReference type="AlphaFoldDB" id="A0A0R0IXS2"/>
<dbReference type="Gramene" id="KRH45093">
    <property type="protein sequence ID" value="KRH45093"/>
    <property type="gene ID" value="GLYMA_08G250400"/>
</dbReference>
<evidence type="ECO:0000259" key="5">
    <source>
        <dbReference type="Pfam" id="PF14226"/>
    </source>
</evidence>
<dbReference type="Gene3D" id="2.60.120.330">
    <property type="entry name" value="B-lactam Antibiotic, Isopenicillin N Synthase, Chain"/>
    <property type="match status" value="1"/>
</dbReference>
<protein>
    <recommendedName>
        <fullName evidence="9">Non-haem dioxygenase N-terminal domain-containing protein</fullName>
    </recommendedName>
</protein>
<dbReference type="PaxDb" id="3847-GLYMA08G27633.1"/>
<evidence type="ECO:0000313" key="6">
    <source>
        <dbReference type="EMBL" id="KRH45093.1"/>
    </source>
</evidence>
<evidence type="ECO:0000256" key="1">
    <source>
        <dbReference type="ARBA" id="ARBA00022723"/>
    </source>
</evidence>
<dbReference type="GO" id="GO:0046872">
    <property type="term" value="F:metal ion binding"/>
    <property type="evidence" value="ECO:0007669"/>
    <property type="project" value="UniProtKB-KW"/>
</dbReference>
<dbReference type="OMA" id="EMEMACS"/>
<dbReference type="InterPro" id="IPR026992">
    <property type="entry name" value="DIOX_N"/>
</dbReference>
<dbReference type="InterPro" id="IPR050295">
    <property type="entry name" value="Plant_2OG-oxidoreductases"/>
</dbReference>
<reference evidence="7" key="2">
    <citation type="submission" date="2018-02" db="UniProtKB">
        <authorList>
            <consortium name="EnsemblPlants"/>
        </authorList>
    </citation>
    <scope>IDENTIFICATION</scope>
    <source>
        <strain evidence="7">Williams 82</strain>
    </source>
</reference>
<evidence type="ECO:0000259" key="4">
    <source>
        <dbReference type="Pfam" id="PF03171"/>
    </source>
</evidence>
<keyword evidence="3" id="KW-0408">Iron</keyword>
<dbReference type="STRING" id="3847.A0A0R0IXS2"/>
<dbReference type="Pfam" id="PF03171">
    <property type="entry name" value="2OG-FeII_Oxy"/>
    <property type="match status" value="1"/>
</dbReference>
<name>A0A0R0IXS2_SOYBN</name>
<dbReference type="InParanoid" id="A0A0R0IXS2"/>
<reference evidence="6" key="3">
    <citation type="submission" date="2018-07" db="EMBL/GenBank/DDBJ databases">
        <title>WGS assembly of Glycine max.</title>
        <authorList>
            <person name="Schmutz J."/>
            <person name="Cannon S."/>
            <person name="Schlueter J."/>
            <person name="Ma J."/>
            <person name="Mitros T."/>
            <person name="Nelson W."/>
            <person name="Hyten D."/>
            <person name="Song Q."/>
            <person name="Thelen J."/>
            <person name="Cheng J."/>
            <person name="Xu D."/>
            <person name="Hellsten U."/>
            <person name="May G."/>
            <person name="Yu Y."/>
            <person name="Sakurai T."/>
            <person name="Umezawa T."/>
            <person name="Bhattacharyya M."/>
            <person name="Sandhu D."/>
            <person name="Valliyodan B."/>
            <person name="Lindquist E."/>
            <person name="Peto M."/>
            <person name="Grant D."/>
            <person name="Shu S."/>
            <person name="Goodstein D."/>
            <person name="Barry K."/>
            <person name="Futrell-Griggs M."/>
            <person name="Abernathy B."/>
            <person name="Du J."/>
            <person name="Tian Z."/>
            <person name="Zhu L."/>
            <person name="Gill N."/>
            <person name="Joshi T."/>
            <person name="Libault M."/>
            <person name="Sethuraman A."/>
            <person name="Zhang X."/>
            <person name="Shinozaki K."/>
            <person name="Nguyen H."/>
            <person name="Wing R."/>
            <person name="Cregan P."/>
            <person name="Specht J."/>
            <person name="Grimwood J."/>
            <person name="Rokhsar D."/>
            <person name="Stacey G."/>
            <person name="Shoemaker R."/>
            <person name="Jackson S."/>
        </authorList>
    </citation>
    <scope>NUCLEOTIDE SEQUENCE</scope>
    <source>
        <tissue evidence="6">Callus</tissue>
    </source>
</reference>
<dbReference type="PANTHER" id="PTHR47991">
    <property type="entry name" value="OXOGLUTARATE/IRON-DEPENDENT DIOXYGENASE"/>
    <property type="match status" value="1"/>
</dbReference>
<proteinExistence type="predicted"/>
<sequence>MTGKHMCFYHTRKSGVQIKMDRSGWYNLDSLVTSSYVQPPERRPGNAILASGKLVPVIDLGGHDRAVTIKNILNSSQDYVFFQVINHGVSKDLVDSTQNIFKEFHAMPADVKIHESPKDPNGSCKIYTSSARTTKDVVEYWKDTLSHPCQPSGEFKDYWPEKPVGYREVVGKYTQELRKLALQILELICEGFDLNPEYFCGGLGENPVVLSHFYPPCLEPSLTLGTFMHKESILITILFQEVGINALQVFKDGNGLIHMQNYSNGRLIAAKHLVITNSSNTRHNVVYFVNPTKESLIEPAKPLISLTSPVFLLQSHLSSILLHYAPV</sequence>
<dbReference type="InterPro" id="IPR027443">
    <property type="entry name" value="IPNS-like_sf"/>
</dbReference>
<accession>A0A0R0IXS2</accession>
<feature type="domain" description="Isopenicillin N synthase-like Fe(2+) 2OG dioxygenase" evidence="4">
    <location>
        <begin position="207"/>
        <end position="291"/>
    </location>
</feature>
<evidence type="ECO:0000256" key="3">
    <source>
        <dbReference type="ARBA" id="ARBA00023004"/>
    </source>
</evidence>
<organism evidence="6">
    <name type="scientific">Glycine max</name>
    <name type="common">Soybean</name>
    <name type="synonym">Glycine hispida</name>
    <dbReference type="NCBI Taxonomy" id="3847"/>
    <lineage>
        <taxon>Eukaryota</taxon>
        <taxon>Viridiplantae</taxon>
        <taxon>Streptophyta</taxon>
        <taxon>Embryophyta</taxon>
        <taxon>Tracheophyta</taxon>
        <taxon>Spermatophyta</taxon>
        <taxon>Magnoliopsida</taxon>
        <taxon>eudicotyledons</taxon>
        <taxon>Gunneridae</taxon>
        <taxon>Pentapetalae</taxon>
        <taxon>rosids</taxon>
        <taxon>fabids</taxon>
        <taxon>Fabales</taxon>
        <taxon>Fabaceae</taxon>
        <taxon>Papilionoideae</taxon>
        <taxon>50 kb inversion clade</taxon>
        <taxon>NPAAA clade</taxon>
        <taxon>indigoferoid/millettioid clade</taxon>
        <taxon>Phaseoleae</taxon>
        <taxon>Glycine</taxon>
        <taxon>Glycine subgen. Soja</taxon>
    </lineage>
</organism>